<protein>
    <recommendedName>
        <fullName evidence="5">Glucose-1-phosphate thymidylyltransferase</fullName>
    </recommendedName>
</protein>
<organism evidence="3 4">
    <name type="scientific">Eiseniibacteriota bacterium</name>
    <dbReference type="NCBI Taxonomy" id="2212470"/>
    <lineage>
        <taxon>Bacteria</taxon>
        <taxon>Candidatus Eiseniibacteriota</taxon>
    </lineage>
</organism>
<dbReference type="EMBL" id="VBOY01000007">
    <property type="protein sequence ID" value="TMQ68565.1"/>
    <property type="molecule type" value="Genomic_DNA"/>
</dbReference>
<dbReference type="SUPFAM" id="SSF51161">
    <property type="entry name" value="Trimeric LpxA-like enzymes"/>
    <property type="match status" value="1"/>
</dbReference>
<dbReference type="InterPro" id="IPR011004">
    <property type="entry name" value="Trimer_LpxA-like_sf"/>
</dbReference>
<dbReference type="NCBIfam" id="TIGR03991">
    <property type="entry name" value="alt_bact_glmU"/>
    <property type="match status" value="1"/>
</dbReference>
<dbReference type="Pfam" id="PF13562">
    <property type="entry name" value="NTP_transf_4"/>
    <property type="match status" value="1"/>
</dbReference>
<evidence type="ECO:0000313" key="3">
    <source>
        <dbReference type="EMBL" id="TMQ68565.1"/>
    </source>
</evidence>
<gene>
    <name evidence="3" type="ORF">E6K78_01055</name>
</gene>
<dbReference type="AlphaFoldDB" id="A0A538TY44"/>
<proteinExistence type="predicted"/>
<accession>A0A538TY44</accession>
<dbReference type="PANTHER" id="PTHR43584">
    <property type="entry name" value="NUCLEOTIDYL TRANSFERASE"/>
    <property type="match status" value="1"/>
</dbReference>
<name>A0A538TY44_UNCEI</name>
<comment type="caution">
    <text evidence="3">The sequence shown here is derived from an EMBL/GenBank/DDBJ whole genome shotgun (WGS) entry which is preliminary data.</text>
</comment>
<dbReference type="InterPro" id="IPR050065">
    <property type="entry name" value="GlmU-like"/>
</dbReference>
<keyword evidence="1" id="KW-0808">Transferase</keyword>
<evidence type="ECO:0000313" key="4">
    <source>
        <dbReference type="Proteomes" id="UP000316609"/>
    </source>
</evidence>
<reference evidence="3 4" key="1">
    <citation type="journal article" date="2019" name="Nat. Microbiol.">
        <title>Mediterranean grassland soil C-N compound turnover is dependent on rainfall and depth, and is mediated by genomically divergent microorganisms.</title>
        <authorList>
            <person name="Diamond S."/>
            <person name="Andeer P.F."/>
            <person name="Li Z."/>
            <person name="Crits-Christoph A."/>
            <person name="Burstein D."/>
            <person name="Anantharaman K."/>
            <person name="Lane K.R."/>
            <person name="Thomas B.C."/>
            <person name="Pan C."/>
            <person name="Northen T.R."/>
            <person name="Banfield J.F."/>
        </authorList>
    </citation>
    <scope>NUCLEOTIDE SEQUENCE [LARGE SCALE GENOMIC DNA]</scope>
    <source>
        <strain evidence="3">WS_8</strain>
    </source>
</reference>
<dbReference type="PANTHER" id="PTHR43584:SF9">
    <property type="entry name" value="TRANSFERASE HEXAPEPTIDE REPEAT CONTAINING PROTEIN"/>
    <property type="match status" value="1"/>
</dbReference>
<keyword evidence="2" id="KW-0012">Acyltransferase</keyword>
<dbReference type="Proteomes" id="UP000316609">
    <property type="component" value="Unassembled WGS sequence"/>
</dbReference>
<dbReference type="GO" id="GO:0016779">
    <property type="term" value="F:nucleotidyltransferase activity"/>
    <property type="evidence" value="ECO:0007669"/>
    <property type="project" value="UniProtKB-ARBA"/>
</dbReference>
<dbReference type="GO" id="GO:0016746">
    <property type="term" value="F:acyltransferase activity"/>
    <property type="evidence" value="ECO:0007669"/>
    <property type="project" value="UniProtKB-KW"/>
</dbReference>
<evidence type="ECO:0000256" key="2">
    <source>
        <dbReference type="ARBA" id="ARBA00023315"/>
    </source>
</evidence>
<dbReference type="InterPro" id="IPR023917">
    <property type="entry name" value="Bifunctiontional_GlmU_bac-type"/>
</dbReference>
<dbReference type="Gene3D" id="2.160.10.10">
    <property type="entry name" value="Hexapeptide repeat proteins"/>
    <property type="match status" value="1"/>
</dbReference>
<sequence>MTWLVLFEDQRWRSLRPLTELAPVPALVFGDSTLASRWRRAANDVAKGSRLLAIEARTQAMGSWREAPPSDPGPAESDDTVLVANAAALPGAWLTAAWQAGPSLWAAEGRIAGARLRFEAVAKGLGRGGDFEGFLAALGLRTVTAEARFLSWPWELMDRNPDALSEDLAGMAPRAQGELHRLAAVYEPERVSLGAGSRVDAYAVLDARGGPIQIGPDVTVLSHTVVQGPCVVGASSRLLGGFVGRSTIGPGCRVAGEVDSTVWQGWANKAHHGFVGHSVIGEWVNLGALTTTSDLKNNYGTVRVPVEGREVESGLAKVGSFLGPHVKTGIGTLLPTGGSVGTGSNLFGGGRYAPRHVPAFGWWDGEVMREHRLDRFLKTAQTAMARRGRPLAPADEAALRSWFESTREERCEWVGAAG</sequence>
<evidence type="ECO:0008006" key="5">
    <source>
        <dbReference type="Google" id="ProtNLM"/>
    </source>
</evidence>
<evidence type="ECO:0000256" key="1">
    <source>
        <dbReference type="ARBA" id="ARBA00022679"/>
    </source>
</evidence>